<feature type="region of interest" description="Disordered" evidence="3">
    <location>
        <begin position="427"/>
        <end position="452"/>
    </location>
</feature>
<accession>A0A8T0HY93</accession>
<feature type="domain" description="Remorin C-terminal" evidence="4">
    <location>
        <begin position="716"/>
        <end position="814"/>
    </location>
</feature>
<keyword evidence="6" id="KW-1185">Reference proteome</keyword>
<comment type="caution">
    <text evidence="5">The sequence shown here is derived from an EMBL/GenBank/DDBJ whole genome shotgun (WGS) entry which is preliminary data.</text>
</comment>
<dbReference type="EMBL" id="CM026425">
    <property type="protein sequence ID" value="KAG0575836.1"/>
    <property type="molecule type" value="Genomic_DNA"/>
</dbReference>
<dbReference type="AlphaFoldDB" id="A0A8T0HY93"/>
<feature type="compositionally biased region" description="Polar residues" evidence="3">
    <location>
        <begin position="508"/>
        <end position="526"/>
    </location>
</feature>
<dbReference type="PANTHER" id="PTHR31471">
    <property type="entry name" value="OS02G0116800 PROTEIN"/>
    <property type="match status" value="1"/>
</dbReference>
<comment type="similarity">
    <text evidence="1">Belongs to the remorin family.</text>
</comment>
<dbReference type="InterPro" id="IPR005516">
    <property type="entry name" value="Remorin_C"/>
</dbReference>
<protein>
    <recommendedName>
        <fullName evidence="4">Remorin C-terminal domain-containing protein</fullName>
    </recommendedName>
</protein>
<keyword evidence="2" id="KW-0175">Coiled coil</keyword>
<feature type="compositionally biased region" description="Polar residues" evidence="3">
    <location>
        <begin position="119"/>
        <end position="132"/>
    </location>
</feature>
<feature type="compositionally biased region" description="Basic and acidic residues" evidence="3">
    <location>
        <begin position="299"/>
        <end position="308"/>
    </location>
</feature>
<feature type="compositionally biased region" description="Polar residues" evidence="3">
    <location>
        <begin position="285"/>
        <end position="297"/>
    </location>
</feature>
<name>A0A8T0HY93_CERPU</name>
<dbReference type="PANTHER" id="PTHR31471:SF87">
    <property type="entry name" value="REMORIN 4.2"/>
    <property type="match status" value="1"/>
</dbReference>
<feature type="region of interest" description="Disordered" evidence="3">
    <location>
        <begin position="619"/>
        <end position="642"/>
    </location>
</feature>
<feature type="region of interest" description="Disordered" evidence="3">
    <location>
        <begin position="1"/>
        <end position="133"/>
    </location>
</feature>
<feature type="coiled-coil region" evidence="2">
    <location>
        <begin position="748"/>
        <end position="790"/>
    </location>
</feature>
<feature type="compositionally biased region" description="Low complexity" evidence="3">
    <location>
        <begin position="49"/>
        <end position="61"/>
    </location>
</feature>
<sequence>MTALSAPPDGALSTSRGFGFRHSMIPRPASSVKRDAEAESSPKSVIADIRFISPGSSSSSSIERRSLPDASHVKSQPRYGRGYSTSDGELSDPDSVLDSTGTSRELGKVGNSGPLESLPETQSLVSEATNADVTVPVERTKPLTAVKRGDGEAPCRIPLFPSANGLEHSELTALYVLADRTNDSGRAQHVATPHSSAALRSDKNHQVDRATPLISTKANSRALPTSASEVPAAGDNERIEPNSEWFQTATSPESAPEQDGKESANSSARRHISSESGARRRDYSSRPTFSAELSSSGKPLERGDDTARRSIGPGAAANFGYSGTPLRFFSGWQGPVNSTHAYSPSPKADKGPTTYNLTPSSSDVGLRLQHRFLSGPIMGSMIPKPPPSKWDDADKWIVSPGRKESPTQPHRSLQTLLTGRRHSIAGGQSIRSHHGMGSPDYSTPPGEKPMSSEFQNAFINAGKLDVQKRSISQKKRSKALSFSDISRKFDPSGAVSRSPQPAKREASSQRTKNSPPSGADAQTKSPVHNKSIKLNEQPLLAHNVLEGQEKKQVEYSVDNPEMAESIMKTSSDAFKDSQVPNHPLLVLKKESSTVSGAAEPLQEPTSCKDMGTQMTPVESLKNSTCTTPGLAASPTRHCNTPAGRRASSLGAIPVAVDLLELQGCHLAKLELRQLVGDDQPSLERKSIWTTREEEEMESSASLREDPEDLDRCQLGTKATAWEEAEHSKALIRFQNKEAKIRAWEEHQRIQAEADMKKVEAKVEKILEDANEKKKDKLASAAKKAAEMRAAAELVRSQQAAKIAVRAELMRKAGLLSPSKSSFRSCFRILRS</sequence>
<proteinExistence type="inferred from homology"/>
<reference evidence="5" key="1">
    <citation type="submission" date="2020-06" db="EMBL/GenBank/DDBJ databases">
        <title>WGS assembly of Ceratodon purpureus strain R40.</title>
        <authorList>
            <person name="Carey S.B."/>
            <person name="Jenkins J."/>
            <person name="Shu S."/>
            <person name="Lovell J.T."/>
            <person name="Sreedasyam A."/>
            <person name="Maumus F."/>
            <person name="Tiley G.P."/>
            <person name="Fernandez-Pozo N."/>
            <person name="Barry K."/>
            <person name="Chen C."/>
            <person name="Wang M."/>
            <person name="Lipzen A."/>
            <person name="Daum C."/>
            <person name="Saski C.A."/>
            <person name="Payton A.C."/>
            <person name="Mcbreen J.C."/>
            <person name="Conrad R.E."/>
            <person name="Kollar L.M."/>
            <person name="Olsson S."/>
            <person name="Huttunen S."/>
            <person name="Landis J.B."/>
            <person name="Wickett N.J."/>
            <person name="Johnson M.G."/>
            <person name="Rensing S.A."/>
            <person name="Grimwood J."/>
            <person name="Schmutz J."/>
            <person name="Mcdaniel S.F."/>
        </authorList>
    </citation>
    <scope>NUCLEOTIDE SEQUENCE</scope>
    <source>
        <strain evidence="5">R40</strain>
    </source>
</reference>
<gene>
    <name evidence="5" type="ORF">KC19_5G034600</name>
</gene>
<evidence type="ECO:0000313" key="6">
    <source>
        <dbReference type="Proteomes" id="UP000822688"/>
    </source>
</evidence>
<feature type="compositionally biased region" description="Polar residues" evidence="3">
    <location>
        <begin position="213"/>
        <end position="228"/>
    </location>
</feature>
<dbReference type="Pfam" id="PF03763">
    <property type="entry name" value="Remorin_C"/>
    <property type="match status" value="1"/>
</dbReference>
<feature type="compositionally biased region" description="Polar residues" evidence="3">
    <location>
        <begin position="244"/>
        <end position="253"/>
    </location>
</feature>
<feature type="region of interest" description="Disordered" evidence="3">
    <location>
        <begin position="186"/>
        <end position="311"/>
    </location>
</feature>
<organism evidence="5 6">
    <name type="scientific">Ceratodon purpureus</name>
    <name type="common">Fire moss</name>
    <name type="synonym">Dicranum purpureum</name>
    <dbReference type="NCBI Taxonomy" id="3225"/>
    <lineage>
        <taxon>Eukaryota</taxon>
        <taxon>Viridiplantae</taxon>
        <taxon>Streptophyta</taxon>
        <taxon>Embryophyta</taxon>
        <taxon>Bryophyta</taxon>
        <taxon>Bryophytina</taxon>
        <taxon>Bryopsida</taxon>
        <taxon>Dicranidae</taxon>
        <taxon>Pseudoditrichales</taxon>
        <taxon>Ditrichaceae</taxon>
        <taxon>Ceratodon</taxon>
    </lineage>
</organism>
<evidence type="ECO:0000256" key="2">
    <source>
        <dbReference type="SAM" id="Coils"/>
    </source>
</evidence>
<evidence type="ECO:0000313" key="5">
    <source>
        <dbReference type="EMBL" id="KAG0575836.1"/>
    </source>
</evidence>
<evidence type="ECO:0000256" key="3">
    <source>
        <dbReference type="SAM" id="MobiDB-lite"/>
    </source>
</evidence>
<evidence type="ECO:0000259" key="4">
    <source>
        <dbReference type="Pfam" id="PF03763"/>
    </source>
</evidence>
<evidence type="ECO:0000256" key="1">
    <source>
        <dbReference type="ARBA" id="ARBA00005711"/>
    </source>
</evidence>
<dbReference type="Proteomes" id="UP000822688">
    <property type="component" value="Chromosome 5"/>
</dbReference>
<feature type="region of interest" description="Disordered" evidence="3">
    <location>
        <begin position="467"/>
        <end position="526"/>
    </location>
</feature>